<dbReference type="EMBL" id="JASGBP010000007">
    <property type="protein sequence ID" value="MDI9257948.1"/>
    <property type="molecule type" value="Genomic_DNA"/>
</dbReference>
<proteinExistence type="inferred from homology"/>
<dbReference type="SUPFAM" id="SSF53335">
    <property type="entry name" value="S-adenosyl-L-methionine-dependent methyltransferases"/>
    <property type="match status" value="1"/>
</dbReference>
<comment type="catalytic activity">
    <reaction evidence="6">
        <text>a 2'-deoxyadenosine in DNA + S-adenosyl-L-methionine = an N(6)-methyl-2'-deoxyadenosine in DNA + S-adenosyl-L-homocysteine + H(+)</text>
        <dbReference type="Rhea" id="RHEA:15197"/>
        <dbReference type="Rhea" id="RHEA-COMP:12418"/>
        <dbReference type="Rhea" id="RHEA-COMP:12419"/>
        <dbReference type="ChEBI" id="CHEBI:15378"/>
        <dbReference type="ChEBI" id="CHEBI:57856"/>
        <dbReference type="ChEBI" id="CHEBI:59789"/>
        <dbReference type="ChEBI" id="CHEBI:90615"/>
        <dbReference type="ChEBI" id="CHEBI:90616"/>
        <dbReference type="EC" id="2.1.1.72"/>
    </reaction>
</comment>
<dbReference type="InterPro" id="IPR003356">
    <property type="entry name" value="DNA_methylase_A-5"/>
</dbReference>
<dbReference type="PROSITE" id="PS00092">
    <property type="entry name" value="N6_MTASE"/>
    <property type="match status" value="1"/>
</dbReference>
<dbReference type="Pfam" id="PF02384">
    <property type="entry name" value="N6_Mtase"/>
    <property type="match status" value="1"/>
</dbReference>
<dbReference type="InterPro" id="IPR002052">
    <property type="entry name" value="DNA_methylase_N6_adenine_CS"/>
</dbReference>
<evidence type="ECO:0000256" key="5">
    <source>
        <dbReference type="ARBA" id="ARBA00022747"/>
    </source>
</evidence>
<evidence type="ECO:0000256" key="1">
    <source>
        <dbReference type="ARBA" id="ARBA00006594"/>
    </source>
</evidence>
<dbReference type="InterPro" id="IPR050953">
    <property type="entry name" value="N4_N6_ade-DNA_methylase"/>
</dbReference>
<dbReference type="PANTHER" id="PTHR33841:SF1">
    <property type="entry name" value="DNA METHYLTRANSFERASE A"/>
    <property type="match status" value="1"/>
</dbReference>
<dbReference type="SUPFAM" id="SSF116734">
    <property type="entry name" value="DNA methylase specificity domain"/>
    <property type="match status" value="1"/>
</dbReference>
<keyword evidence="5" id="KW-0680">Restriction system</keyword>
<reference evidence="8 9" key="1">
    <citation type="submission" date="2023-05" db="EMBL/GenBank/DDBJ databases">
        <title>Flavobacterium sedimenti sp. nov., isolated from the sediment.</title>
        <authorList>
            <person name="Wu N."/>
        </authorList>
    </citation>
    <scope>NUCLEOTIDE SEQUENCE [LARGE SCALE GENOMIC DNA]</scope>
    <source>
        <strain evidence="8 9">YZ-48</strain>
    </source>
</reference>
<dbReference type="Gene3D" id="3.40.50.150">
    <property type="entry name" value="Vaccinia Virus protein VP39"/>
    <property type="match status" value="1"/>
</dbReference>
<dbReference type="GO" id="GO:0032259">
    <property type="term" value="P:methylation"/>
    <property type="evidence" value="ECO:0007669"/>
    <property type="project" value="UniProtKB-KW"/>
</dbReference>
<dbReference type="RefSeq" id="WP_283239625.1">
    <property type="nucleotide sequence ID" value="NZ_JASGBP010000007.1"/>
</dbReference>
<evidence type="ECO:0000256" key="3">
    <source>
        <dbReference type="ARBA" id="ARBA00022603"/>
    </source>
</evidence>
<dbReference type="Proteomes" id="UP001230035">
    <property type="component" value="Unassembled WGS sequence"/>
</dbReference>
<accession>A0ABT6XS77</accession>
<gene>
    <name evidence="8" type="ORF">QHT84_11035</name>
</gene>
<evidence type="ECO:0000259" key="7">
    <source>
        <dbReference type="Pfam" id="PF02384"/>
    </source>
</evidence>
<dbReference type="InterPro" id="IPR029063">
    <property type="entry name" value="SAM-dependent_MTases_sf"/>
</dbReference>
<keyword evidence="3 8" id="KW-0489">Methyltransferase</keyword>
<evidence type="ECO:0000313" key="8">
    <source>
        <dbReference type="EMBL" id="MDI9257948.1"/>
    </source>
</evidence>
<dbReference type="GO" id="GO:0008168">
    <property type="term" value="F:methyltransferase activity"/>
    <property type="evidence" value="ECO:0007669"/>
    <property type="project" value="UniProtKB-KW"/>
</dbReference>
<name>A0ABT6XS77_9FLAO</name>
<evidence type="ECO:0000256" key="2">
    <source>
        <dbReference type="ARBA" id="ARBA00011900"/>
    </source>
</evidence>
<dbReference type="EC" id="2.1.1.72" evidence="2"/>
<keyword evidence="9" id="KW-1185">Reference proteome</keyword>
<protein>
    <recommendedName>
        <fullName evidence="2">site-specific DNA-methyltransferase (adenine-specific)</fullName>
        <ecNumber evidence="2">2.1.1.72</ecNumber>
    </recommendedName>
</protein>
<evidence type="ECO:0000256" key="4">
    <source>
        <dbReference type="ARBA" id="ARBA00022679"/>
    </source>
</evidence>
<evidence type="ECO:0000256" key="6">
    <source>
        <dbReference type="ARBA" id="ARBA00047942"/>
    </source>
</evidence>
<comment type="caution">
    <text evidence="8">The sequence shown here is derived from an EMBL/GenBank/DDBJ whole genome shotgun (WGS) entry which is preliminary data.</text>
</comment>
<feature type="domain" description="DNA methylase adenine-specific" evidence="7">
    <location>
        <begin position="6"/>
        <end position="205"/>
    </location>
</feature>
<dbReference type="CDD" id="cd02440">
    <property type="entry name" value="AdoMet_MTases"/>
    <property type="match status" value="1"/>
</dbReference>
<dbReference type="PANTHER" id="PTHR33841">
    <property type="entry name" value="DNA METHYLTRANSFERASE YEEA-RELATED"/>
    <property type="match status" value="1"/>
</dbReference>
<dbReference type="PRINTS" id="PR00507">
    <property type="entry name" value="N12N6MTFRASE"/>
</dbReference>
<comment type="similarity">
    <text evidence="1">Belongs to the N(4)/N(6)-methyltransferase family.</text>
</comment>
<keyword evidence="4" id="KW-0808">Transferase</keyword>
<evidence type="ECO:0000313" key="9">
    <source>
        <dbReference type="Proteomes" id="UP001230035"/>
    </source>
</evidence>
<sequence length="389" mass="44100">MNNLAQFYTHDNFSKLLLSKILAKNPKRVLEIGVGGGSLVRAAKKKWKHSDIIGGDIDSMNVSTLKEEFPSIKLFVINGLSSHLREDLKLELGSVDVAICNPPYMTIKKSDEYGKILEESLLGCLDSYSQLTSDIIFLAQNLLLLKEGGELGIIVPDGLLTCQRFSIFREKLLSNYKLTGVIELPSKIFKKTEAKTHILIIRKSVCSSLSLPIYLANENGTIASKILVKKSALIYRMDYKYHSWKKNSNQKTSNSLLDLNVDIMRGSRSKKQLESLQINYLHTTDLKNEYCECEFPLHKTIDYLRYAEEGDLLMSRVGKRCIGKLMYVIKGNIPISDCIYRIRIPFEHRAKVISSLNSKIGKEWINAHSHGVCAKVISKRDLLNYQVTY</sequence>
<organism evidence="8 9">
    <name type="scientific">Flavobacterium sedimenticola</name>
    <dbReference type="NCBI Taxonomy" id="3043286"/>
    <lineage>
        <taxon>Bacteria</taxon>
        <taxon>Pseudomonadati</taxon>
        <taxon>Bacteroidota</taxon>
        <taxon>Flavobacteriia</taxon>
        <taxon>Flavobacteriales</taxon>
        <taxon>Flavobacteriaceae</taxon>
        <taxon>Flavobacterium</taxon>
    </lineage>
</organism>